<dbReference type="AlphaFoldDB" id="A0A5D2B4L9"/>
<reference evidence="1 2" key="1">
    <citation type="submission" date="2019-06" db="EMBL/GenBank/DDBJ databases">
        <title>WGS assembly of Gossypium darwinii.</title>
        <authorList>
            <person name="Chen Z.J."/>
            <person name="Sreedasyam A."/>
            <person name="Ando A."/>
            <person name="Song Q."/>
            <person name="De L."/>
            <person name="Hulse-Kemp A."/>
            <person name="Ding M."/>
            <person name="Ye W."/>
            <person name="Kirkbride R."/>
            <person name="Jenkins J."/>
            <person name="Plott C."/>
            <person name="Lovell J."/>
            <person name="Lin Y.-M."/>
            <person name="Vaughn R."/>
            <person name="Liu B."/>
            <person name="Li W."/>
            <person name="Simpson S."/>
            <person name="Scheffler B."/>
            <person name="Saski C."/>
            <person name="Grover C."/>
            <person name="Hu G."/>
            <person name="Conover J."/>
            <person name="Carlson J."/>
            <person name="Shu S."/>
            <person name="Boston L."/>
            <person name="Williams M."/>
            <person name="Peterson D."/>
            <person name="Mcgee K."/>
            <person name="Jones D."/>
            <person name="Wendel J."/>
            <person name="Stelly D."/>
            <person name="Grimwood J."/>
            <person name="Schmutz J."/>
        </authorList>
    </citation>
    <scope>NUCLEOTIDE SEQUENCE [LARGE SCALE GENOMIC DNA]</scope>
    <source>
        <strain evidence="1">1808015.09</strain>
    </source>
</reference>
<proteinExistence type="predicted"/>
<dbReference type="Proteomes" id="UP000323506">
    <property type="component" value="Chromosome D10"/>
</dbReference>
<name>A0A5D2B4L9_GOSDA</name>
<evidence type="ECO:0000313" key="2">
    <source>
        <dbReference type="Proteomes" id="UP000323506"/>
    </source>
</evidence>
<keyword evidence="2" id="KW-1185">Reference proteome</keyword>
<organism evidence="1 2">
    <name type="scientific">Gossypium darwinii</name>
    <name type="common">Darwin's cotton</name>
    <name type="synonym">Gossypium barbadense var. darwinii</name>
    <dbReference type="NCBI Taxonomy" id="34276"/>
    <lineage>
        <taxon>Eukaryota</taxon>
        <taxon>Viridiplantae</taxon>
        <taxon>Streptophyta</taxon>
        <taxon>Embryophyta</taxon>
        <taxon>Tracheophyta</taxon>
        <taxon>Spermatophyta</taxon>
        <taxon>Magnoliopsida</taxon>
        <taxon>eudicotyledons</taxon>
        <taxon>Gunneridae</taxon>
        <taxon>Pentapetalae</taxon>
        <taxon>rosids</taxon>
        <taxon>malvids</taxon>
        <taxon>Malvales</taxon>
        <taxon>Malvaceae</taxon>
        <taxon>Malvoideae</taxon>
        <taxon>Gossypium</taxon>
    </lineage>
</organism>
<gene>
    <name evidence="1" type="ORF">ES288_D10G184900v1</name>
</gene>
<protein>
    <submittedName>
        <fullName evidence="1">Uncharacterized protein</fullName>
    </submittedName>
</protein>
<evidence type="ECO:0000313" key="1">
    <source>
        <dbReference type="EMBL" id="TYG50562.1"/>
    </source>
</evidence>
<dbReference type="EMBL" id="CM017710">
    <property type="protein sequence ID" value="TYG50562.1"/>
    <property type="molecule type" value="Genomic_DNA"/>
</dbReference>
<accession>A0A5D2B4L9</accession>
<sequence>MFSLHPFTSGICSEVLSFLFIFLKEEVAREFSIPVQFQ</sequence>